<dbReference type="PANTHER" id="PTHR12162">
    <property type="entry name" value="NIBRIN-RELATED"/>
    <property type="match status" value="1"/>
</dbReference>
<feature type="compositionally biased region" description="Polar residues" evidence="8">
    <location>
        <begin position="620"/>
        <end position="638"/>
    </location>
</feature>
<dbReference type="Proteomes" id="UP001296104">
    <property type="component" value="Unassembled WGS sequence"/>
</dbReference>
<feature type="compositionally biased region" description="Basic and acidic residues" evidence="8">
    <location>
        <begin position="765"/>
        <end position="774"/>
    </location>
</feature>
<feature type="compositionally biased region" description="Polar residues" evidence="8">
    <location>
        <begin position="778"/>
        <end position="788"/>
    </location>
</feature>
<dbReference type="InterPro" id="IPR032429">
    <property type="entry name" value="Nibrin_BRCT2"/>
</dbReference>
<dbReference type="GO" id="GO:0005694">
    <property type="term" value="C:chromosome"/>
    <property type="evidence" value="ECO:0007669"/>
    <property type="project" value="UniProtKB-SubCell"/>
</dbReference>
<evidence type="ECO:0000256" key="8">
    <source>
        <dbReference type="SAM" id="MobiDB-lite"/>
    </source>
</evidence>
<comment type="subcellular location">
    <subcellularLocation>
        <location evidence="2">Chromosome</location>
    </subcellularLocation>
    <subcellularLocation>
        <location evidence="1">Nucleus</location>
    </subcellularLocation>
</comment>
<evidence type="ECO:0000256" key="1">
    <source>
        <dbReference type="ARBA" id="ARBA00004123"/>
    </source>
</evidence>
<feature type="compositionally biased region" description="Basic residues" evidence="8">
    <location>
        <begin position="640"/>
        <end position="649"/>
    </location>
</feature>
<dbReference type="GO" id="GO:0007095">
    <property type="term" value="P:mitotic G2 DNA damage checkpoint signaling"/>
    <property type="evidence" value="ECO:0007669"/>
    <property type="project" value="InterPro"/>
</dbReference>
<dbReference type="Gene3D" id="2.60.200.20">
    <property type="match status" value="1"/>
</dbReference>
<dbReference type="GO" id="GO:0030870">
    <property type="term" value="C:Mre11 complex"/>
    <property type="evidence" value="ECO:0007669"/>
    <property type="project" value="InterPro"/>
</dbReference>
<dbReference type="InterPro" id="IPR040227">
    <property type="entry name" value="Nibrin-rel"/>
</dbReference>
<dbReference type="InterPro" id="IPR036420">
    <property type="entry name" value="BRCT_dom_sf"/>
</dbReference>
<keyword evidence="5" id="KW-0234">DNA repair</keyword>
<gene>
    <name evidence="10" type="ORF">LECACI_7A005804</name>
</gene>
<comment type="caution">
    <text evidence="10">The sequence shown here is derived from an EMBL/GenBank/DDBJ whole genome shotgun (WGS) entry which is preliminary data.</text>
</comment>
<evidence type="ECO:0000256" key="2">
    <source>
        <dbReference type="ARBA" id="ARBA00004286"/>
    </source>
</evidence>
<organism evidence="10 11">
    <name type="scientific">Lecanosticta acicola</name>
    <dbReference type="NCBI Taxonomy" id="111012"/>
    <lineage>
        <taxon>Eukaryota</taxon>
        <taxon>Fungi</taxon>
        <taxon>Dikarya</taxon>
        <taxon>Ascomycota</taxon>
        <taxon>Pezizomycotina</taxon>
        <taxon>Dothideomycetes</taxon>
        <taxon>Dothideomycetidae</taxon>
        <taxon>Mycosphaerellales</taxon>
        <taxon>Mycosphaerellaceae</taxon>
        <taxon>Lecanosticta</taxon>
    </lineage>
</organism>
<keyword evidence="4" id="KW-0227">DNA damage</keyword>
<evidence type="ECO:0000313" key="10">
    <source>
        <dbReference type="EMBL" id="CAK4030646.1"/>
    </source>
</evidence>
<dbReference type="InterPro" id="IPR008984">
    <property type="entry name" value="SMAD_FHA_dom_sf"/>
</dbReference>
<sequence length="849" mass="95068">MWILSCDQPFLGGKRIWLRPGTSHLLGRNSNRATLDGLQLHFIDYKAVSRQHLQVKVHDVEEGDSGKVFKKSGVTVVEGSKSGTNINGEVVKAEEKVLDVRNTTAFEIRLGSLDAVFKLEWKPIVLSLIGKKGTVRSEKERLVGSDVKLVTEYLMQNTTHVVSKKRNTIQGLQALLQGRWIVTDSWVGRLVEAAKPRESGEKVSLLEEDFDKYWPKEEDYLVPTAGEPTPRPNEYLKPDSERADIFAGFTFIFLSESQHDQFLPVVTAGGGKATLFPYELGRTKPQEVDDFARGLVRKKNNGLYPISQEPGPGGIVVIRLTDHGAGSDLESICVAIGQRIVAQNEFLDAILMKDTSNFRTPLKQATQNQEMSDAPPDSSRAPRLPADSSVRPPRDGEIVTIPDSPPESQRPTRSAPQPQQEEPAPGQEPEENPTYKARRTITRSRFQGFDDFDPSQIAKADSSDSESDEEPKRSVQPSQAAGSMEVDEPSQPHNNTDKKSTRKRPAVEELADEDAELPGQAALKRRRTEALKKGHKSFMRPSPEPDRSSKEDSAKDKKGKVKTGKSRVKTESEDIKKLRAKREEEDEQRRLDEEALQRAGDEPVERLDPVVETFDVQIRSPGQRQESQQNFHNPSWNGRKNFKRFRSNKKRADGTPGAPRPRDLDSQRSYISLEEIPGKSHGMGDDYWLEEGADRARKKGRHVQTEDSQRNNLRAEVSQHRQSGHAISLQNGTQVLSDAEEEDDTQAFRRRIRVSREEDREDELAEKAFEEVERGSGFPSSASQTLRSDNGVRKRPAAQAKLDTGMGPPAKKSRAAATSAAAKRRAQTLGMSDDDDEAESQMAFRRKRR</sequence>
<comment type="similarity">
    <text evidence="7">Belongs to the Nibrin family.</text>
</comment>
<evidence type="ECO:0000256" key="6">
    <source>
        <dbReference type="ARBA" id="ARBA00023242"/>
    </source>
</evidence>
<keyword evidence="3" id="KW-0158">Chromosome</keyword>
<dbReference type="InterPro" id="IPR043014">
    <property type="entry name" value="Nibrin_BRCT2_sf"/>
</dbReference>
<keyword evidence="11" id="KW-1185">Reference proteome</keyword>
<keyword evidence="6" id="KW-0539">Nucleus</keyword>
<feature type="compositionally biased region" description="Basic residues" evidence="8">
    <location>
        <begin position="523"/>
        <end position="538"/>
    </location>
</feature>
<dbReference type="InterPro" id="IPR000253">
    <property type="entry name" value="FHA_dom"/>
</dbReference>
<evidence type="ECO:0000259" key="9">
    <source>
        <dbReference type="PROSITE" id="PS50006"/>
    </source>
</evidence>
<dbReference type="PANTHER" id="PTHR12162:SF0">
    <property type="entry name" value="NIBRIN"/>
    <property type="match status" value="1"/>
</dbReference>
<evidence type="ECO:0000256" key="7">
    <source>
        <dbReference type="ARBA" id="ARBA00044757"/>
    </source>
</evidence>
<name>A0AAI8Z1A3_9PEZI</name>
<reference evidence="10" key="1">
    <citation type="submission" date="2023-11" db="EMBL/GenBank/DDBJ databases">
        <authorList>
            <person name="Alioto T."/>
            <person name="Alioto T."/>
            <person name="Gomez Garrido J."/>
        </authorList>
    </citation>
    <scope>NUCLEOTIDE SEQUENCE</scope>
</reference>
<accession>A0AAI8Z1A3</accession>
<evidence type="ECO:0000256" key="3">
    <source>
        <dbReference type="ARBA" id="ARBA00022454"/>
    </source>
</evidence>
<feature type="compositionally biased region" description="Low complexity" evidence="8">
    <location>
        <begin position="415"/>
        <end position="427"/>
    </location>
</feature>
<dbReference type="PROSITE" id="PS50006">
    <property type="entry name" value="FHA_DOMAIN"/>
    <property type="match status" value="1"/>
</dbReference>
<feature type="domain" description="FHA" evidence="9">
    <location>
        <begin position="24"/>
        <end position="91"/>
    </location>
</feature>
<feature type="compositionally biased region" description="Basic and acidic residues" evidence="8">
    <location>
        <begin position="568"/>
        <end position="609"/>
    </location>
</feature>
<evidence type="ECO:0000256" key="4">
    <source>
        <dbReference type="ARBA" id="ARBA00022763"/>
    </source>
</evidence>
<dbReference type="SUPFAM" id="SSF52113">
    <property type="entry name" value="BRCT domain"/>
    <property type="match status" value="1"/>
</dbReference>
<feature type="compositionally biased region" description="Basic and acidic residues" evidence="8">
    <location>
        <begin position="543"/>
        <end position="556"/>
    </location>
</feature>
<dbReference type="Gene3D" id="3.40.50.10190">
    <property type="entry name" value="BRCT domain"/>
    <property type="match status" value="1"/>
</dbReference>
<evidence type="ECO:0000256" key="5">
    <source>
        <dbReference type="ARBA" id="ARBA00023204"/>
    </source>
</evidence>
<dbReference type="GO" id="GO:0000724">
    <property type="term" value="P:double-strand break repair via homologous recombination"/>
    <property type="evidence" value="ECO:0007669"/>
    <property type="project" value="TreeGrafter"/>
</dbReference>
<feature type="region of interest" description="Disordered" evidence="8">
    <location>
        <begin position="364"/>
        <end position="849"/>
    </location>
</feature>
<proteinExistence type="inferred from homology"/>
<dbReference type="AlphaFoldDB" id="A0AAI8Z1A3"/>
<dbReference type="Gene3D" id="3.40.50.10980">
    <property type="entry name" value="Nibrin, BRCT2 domain"/>
    <property type="match status" value="1"/>
</dbReference>
<dbReference type="Pfam" id="PF16508">
    <property type="entry name" value="NIBRIN_BRCT_II"/>
    <property type="match status" value="1"/>
</dbReference>
<dbReference type="SUPFAM" id="SSF49879">
    <property type="entry name" value="SMAD/FHA domain"/>
    <property type="match status" value="1"/>
</dbReference>
<protein>
    <submittedName>
        <fullName evidence="10">DNA damage response</fullName>
    </submittedName>
</protein>
<feature type="compositionally biased region" description="Basic residues" evidence="8">
    <location>
        <begin position="557"/>
        <end position="567"/>
    </location>
</feature>
<dbReference type="EMBL" id="CAVMBE010000038">
    <property type="protein sequence ID" value="CAK4030646.1"/>
    <property type="molecule type" value="Genomic_DNA"/>
</dbReference>
<evidence type="ECO:0000313" key="11">
    <source>
        <dbReference type="Proteomes" id="UP001296104"/>
    </source>
</evidence>
<dbReference type="GO" id="GO:0003684">
    <property type="term" value="F:damaged DNA binding"/>
    <property type="evidence" value="ECO:0007669"/>
    <property type="project" value="TreeGrafter"/>
</dbReference>